<evidence type="ECO:0000313" key="2">
    <source>
        <dbReference type="Proteomes" id="UP001370348"/>
    </source>
</evidence>
<protein>
    <submittedName>
        <fullName evidence="1">Uncharacterized protein</fullName>
    </submittedName>
</protein>
<proteinExistence type="predicted"/>
<keyword evidence="2" id="KW-1185">Reference proteome</keyword>
<sequence>MGNVSALASTAARTEWTLAQQPAAPARCIKQPCLLCLLCLLYHAPAW</sequence>
<reference evidence="1 2" key="1">
    <citation type="submission" date="2021-12" db="EMBL/GenBank/DDBJ databases">
        <title>Discovery of the Pendulisporaceae a myxobacterial family with distinct sporulation behavior and unique specialized metabolism.</title>
        <authorList>
            <person name="Garcia R."/>
            <person name="Popoff A."/>
            <person name="Bader C.D."/>
            <person name="Loehr J."/>
            <person name="Walesch S."/>
            <person name="Walt C."/>
            <person name="Boldt J."/>
            <person name="Bunk B."/>
            <person name="Haeckl F.J.F.P.J."/>
            <person name="Gunesch A.P."/>
            <person name="Birkelbach J."/>
            <person name="Nuebel U."/>
            <person name="Pietschmann T."/>
            <person name="Bach T."/>
            <person name="Mueller R."/>
        </authorList>
    </citation>
    <scope>NUCLEOTIDE SEQUENCE [LARGE SCALE GENOMIC DNA]</scope>
    <source>
        <strain evidence="1 2">MSr11954</strain>
    </source>
</reference>
<dbReference type="Proteomes" id="UP001370348">
    <property type="component" value="Chromosome"/>
</dbReference>
<evidence type="ECO:0000313" key="1">
    <source>
        <dbReference type="EMBL" id="WXB16025.1"/>
    </source>
</evidence>
<dbReference type="EMBL" id="CP089984">
    <property type="protein sequence ID" value="WXB16025.1"/>
    <property type="molecule type" value="Genomic_DNA"/>
</dbReference>
<name>A0ABZ2LZ83_9BACT</name>
<accession>A0ABZ2LZ83</accession>
<gene>
    <name evidence="1" type="ORF">LZC94_01855</name>
</gene>
<dbReference type="RefSeq" id="WP_394825655.1">
    <property type="nucleotide sequence ID" value="NZ_CP089984.1"/>
</dbReference>
<organism evidence="1 2">
    <name type="scientific">Pendulispora albinea</name>
    <dbReference type="NCBI Taxonomy" id="2741071"/>
    <lineage>
        <taxon>Bacteria</taxon>
        <taxon>Pseudomonadati</taxon>
        <taxon>Myxococcota</taxon>
        <taxon>Myxococcia</taxon>
        <taxon>Myxococcales</taxon>
        <taxon>Sorangiineae</taxon>
        <taxon>Pendulisporaceae</taxon>
        <taxon>Pendulispora</taxon>
    </lineage>
</organism>